<proteinExistence type="inferred from homology"/>
<dbReference type="RefSeq" id="WP_003100632.1">
    <property type="nucleotide sequence ID" value="NZ_CP010783.1"/>
</dbReference>
<dbReference type="GO" id="GO:0000271">
    <property type="term" value="P:polysaccharide biosynthetic process"/>
    <property type="evidence" value="ECO:0007669"/>
    <property type="project" value="InterPro"/>
</dbReference>
<evidence type="ECO:0000313" key="9">
    <source>
        <dbReference type="EMBL" id="RLU58951.1"/>
    </source>
</evidence>
<evidence type="ECO:0000259" key="7">
    <source>
        <dbReference type="Pfam" id="PF04138"/>
    </source>
</evidence>
<feature type="transmembrane region" description="Helical" evidence="6">
    <location>
        <begin position="38"/>
        <end position="56"/>
    </location>
</feature>
<dbReference type="InterPro" id="IPR051401">
    <property type="entry name" value="GtrA_CellWall_Glycosyl"/>
</dbReference>
<evidence type="ECO:0000256" key="4">
    <source>
        <dbReference type="ARBA" id="ARBA00022989"/>
    </source>
</evidence>
<dbReference type="GeneID" id="35765220"/>
<dbReference type="Proteomes" id="UP000025245">
    <property type="component" value="Chromosome"/>
</dbReference>
<evidence type="ECO:0000313" key="11">
    <source>
        <dbReference type="Proteomes" id="UP000269148"/>
    </source>
</evidence>
<gene>
    <name evidence="9" type="ORF">DIY07_01295</name>
    <name evidence="8" type="ORF">DQ08_01375</name>
</gene>
<dbReference type="PANTHER" id="PTHR38459:SF5">
    <property type="entry name" value="CELL WALL TEICHOIC ACID GLYCOSYLATION PROTEIN GTCA"/>
    <property type="match status" value="1"/>
</dbReference>
<dbReference type="EMBL" id="CP007586">
    <property type="protein sequence ID" value="AHY15158.1"/>
    <property type="molecule type" value="Genomic_DNA"/>
</dbReference>
<evidence type="ECO:0000256" key="5">
    <source>
        <dbReference type="ARBA" id="ARBA00023136"/>
    </source>
</evidence>
<dbReference type="STRING" id="1346.BMF34_01565"/>
<feature type="transmembrane region" description="Helical" evidence="6">
    <location>
        <begin position="77"/>
        <end position="95"/>
    </location>
</feature>
<name>A0A3L8GPG4_STRIN</name>
<dbReference type="OrthoDB" id="361483at2"/>
<keyword evidence="4 6" id="KW-1133">Transmembrane helix</keyword>
<evidence type="ECO:0000256" key="3">
    <source>
        <dbReference type="ARBA" id="ARBA00022692"/>
    </source>
</evidence>
<protein>
    <submittedName>
        <fullName evidence="9">GtrA family protein</fullName>
    </submittedName>
    <submittedName>
        <fullName evidence="8">Sugar translocase</fullName>
    </submittedName>
</protein>
<sequence length="142" mass="16272">MSKQVLKSEVFAYLIFGLLTTLLYLLIRFFVYQMTGQATLSAAIANVTAILFAFITNDQFVFPQKPQGVLKRFWQFVLARLSTLVMDLALAYFLVEKYPQIIACFVGNDLSRVNKVESVLAQILIIAVNYFVSKYLIFRNHN</sequence>
<dbReference type="Proteomes" id="UP000269148">
    <property type="component" value="Unassembled WGS sequence"/>
</dbReference>
<reference evidence="8 10" key="1">
    <citation type="journal article" date="2014" name="Genome Announc.">
        <title>Complete Genome Sequence of a Virulent Strain, Streptococcus iniae ISET0901, Isolated from Diseased Tilapia.</title>
        <authorList>
            <person name="Pridgeon J.W."/>
            <person name="Zhang D."/>
            <person name="Zhang L."/>
        </authorList>
    </citation>
    <scope>NUCLEOTIDE SEQUENCE [LARGE SCALE GENOMIC DNA]</scope>
    <source>
        <strain evidence="8 10">ISET0901</strain>
    </source>
</reference>
<feature type="domain" description="GtrA/DPMS transmembrane" evidence="7">
    <location>
        <begin position="13"/>
        <end position="138"/>
    </location>
</feature>
<dbReference type="KEGG" id="siz:SI82_01660"/>
<evidence type="ECO:0000313" key="8">
    <source>
        <dbReference type="EMBL" id="AHY15158.1"/>
    </source>
</evidence>
<organism evidence="9 11">
    <name type="scientific">Streptococcus iniae</name>
    <name type="common">Streptococcus shiloi</name>
    <dbReference type="NCBI Taxonomy" id="1346"/>
    <lineage>
        <taxon>Bacteria</taxon>
        <taxon>Bacillati</taxon>
        <taxon>Bacillota</taxon>
        <taxon>Bacilli</taxon>
        <taxon>Lactobacillales</taxon>
        <taxon>Streptococcaceae</taxon>
        <taxon>Streptococcus</taxon>
    </lineage>
</organism>
<keyword evidence="5 6" id="KW-0472">Membrane</keyword>
<dbReference type="GO" id="GO:0005886">
    <property type="term" value="C:plasma membrane"/>
    <property type="evidence" value="ECO:0007669"/>
    <property type="project" value="TreeGrafter"/>
</dbReference>
<dbReference type="KEGG" id="siq:DQ08_01375"/>
<feature type="transmembrane region" description="Helical" evidence="6">
    <location>
        <begin position="119"/>
        <end position="138"/>
    </location>
</feature>
<dbReference type="Pfam" id="PF04138">
    <property type="entry name" value="GtrA_DPMS_TM"/>
    <property type="match status" value="1"/>
</dbReference>
<dbReference type="EMBL" id="QLQD01000016">
    <property type="protein sequence ID" value="RLU58951.1"/>
    <property type="molecule type" value="Genomic_DNA"/>
</dbReference>
<feature type="transmembrane region" description="Helical" evidence="6">
    <location>
        <begin position="12"/>
        <end position="32"/>
    </location>
</feature>
<dbReference type="AlphaFoldDB" id="A0A3L8GPG4"/>
<dbReference type="KEGG" id="sio:DW64_01370"/>
<keyword evidence="3 6" id="KW-0812">Transmembrane</keyword>
<comment type="similarity">
    <text evidence="2">Belongs to the GtrA family.</text>
</comment>
<comment type="subcellular location">
    <subcellularLocation>
        <location evidence="1">Membrane</location>
        <topology evidence="1">Multi-pass membrane protein</topology>
    </subcellularLocation>
</comment>
<evidence type="ECO:0000256" key="1">
    <source>
        <dbReference type="ARBA" id="ARBA00004141"/>
    </source>
</evidence>
<reference evidence="9 11" key="2">
    <citation type="submission" date="2018-06" db="EMBL/GenBank/DDBJ databases">
        <title>Mutators as drivers of adaptation in pathogenic bacteria and a risk factor for host jumps and vaccine escape.</title>
        <authorList>
            <person name="Barnes A.C."/>
            <person name="Silayeva O."/>
        </authorList>
    </citation>
    <scope>NUCLEOTIDE SEQUENCE [LARGE SCALE GENOMIC DNA]</scope>
    <source>
        <strain evidence="9 11">QMA0445</strain>
    </source>
</reference>
<evidence type="ECO:0000256" key="6">
    <source>
        <dbReference type="SAM" id="Phobius"/>
    </source>
</evidence>
<accession>A0A3L8GPG4</accession>
<dbReference type="PANTHER" id="PTHR38459">
    <property type="entry name" value="PROPHAGE BACTOPRENOL-LINKED GLUCOSE TRANSLOCASE HOMOLOG"/>
    <property type="match status" value="1"/>
</dbReference>
<keyword evidence="10" id="KW-1185">Reference proteome</keyword>
<dbReference type="InterPro" id="IPR007267">
    <property type="entry name" value="GtrA_DPMS_TM"/>
</dbReference>
<evidence type="ECO:0000313" key="10">
    <source>
        <dbReference type="Proteomes" id="UP000025245"/>
    </source>
</evidence>
<evidence type="ECO:0000256" key="2">
    <source>
        <dbReference type="ARBA" id="ARBA00009399"/>
    </source>
</evidence>